<evidence type="ECO:0000313" key="3">
    <source>
        <dbReference type="Proteomes" id="UP000708208"/>
    </source>
</evidence>
<dbReference type="EMBL" id="CAJVCH010570061">
    <property type="protein sequence ID" value="CAG7833930.1"/>
    <property type="molecule type" value="Genomic_DNA"/>
</dbReference>
<sequence length="345" mass="38791">MKPFSVANFPLPEKTPEVRAKLKEKAKQLFKGGYLDLPEDVARSKNGKKIKPSKLRRQRCRSSAYHALIRESAMKQYLCQFKSEADAKKVEDEKKSESNFKKFTKNEIEEKISEIKYYVPKKSIEIPKPKCSTYLPCPINPSLPITGTENLSTPLTRLIRISSSGNKYLCTFQNRHYTVTASKKTSTRTIVRIMATGNAASLNLKLILYPDDFTIYQLPRNTVVPSEVLQSPWYTVSRTDEEVSIILPSALTLLQDLKLTGRLSDLKEDEGWICLKLEGVFDFSLVGILTEIVNPLKAAQVPVFVVSTFNTDYIFIKAVNLAKAKNALSEGGITVINKEVSVLTS</sequence>
<dbReference type="OrthoDB" id="58529at2759"/>
<evidence type="ECO:0000259" key="1">
    <source>
        <dbReference type="Pfam" id="PF13840"/>
    </source>
</evidence>
<dbReference type="AlphaFoldDB" id="A0A8J2M8M1"/>
<protein>
    <recommendedName>
        <fullName evidence="1">CASTOR ACT domain-containing protein</fullName>
    </recommendedName>
</protein>
<gene>
    <name evidence="2" type="ORF">AFUS01_LOCUS43492</name>
</gene>
<dbReference type="Pfam" id="PF13840">
    <property type="entry name" value="ACT_7"/>
    <property type="match status" value="1"/>
</dbReference>
<reference evidence="2" key="1">
    <citation type="submission" date="2021-06" db="EMBL/GenBank/DDBJ databases">
        <authorList>
            <person name="Hodson N. C."/>
            <person name="Mongue J. A."/>
            <person name="Jaron S. K."/>
        </authorList>
    </citation>
    <scope>NUCLEOTIDE SEQUENCE</scope>
</reference>
<dbReference type="PANTHER" id="PTHR31131:SF6">
    <property type="entry name" value="CASTOR ACT DOMAIN-CONTAINING PROTEIN"/>
    <property type="match status" value="1"/>
</dbReference>
<dbReference type="InterPro" id="IPR051719">
    <property type="entry name" value="CASTOR_mTORC1"/>
</dbReference>
<name>A0A8J2M8M1_9HEXA</name>
<proteinExistence type="predicted"/>
<organism evidence="2 3">
    <name type="scientific">Allacma fusca</name>
    <dbReference type="NCBI Taxonomy" id="39272"/>
    <lineage>
        <taxon>Eukaryota</taxon>
        <taxon>Metazoa</taxon>
        <taxon>Ecdysozoa</taxon>
        <taxon>Arthropoda</taxon>
        <taxon>Hexapoda</taxon>
        <taxon>Collembola</taxon>
        <taxon>Symphypleona</taxon>
        <taxon>Sminthuridae</taxon>
        <taxon>Allacma</taxon>
    </lineage>
</organism>
<dbReference type="PANTHER" id="PTHR31131">
    <property type="entry name" value="CHROMOSOME 1, WHOLE GENOME SHOTGUN SEQUENCE"/>
    <property type="match status" value="1"/>
</dbReference>
<evidence type="ECO:0000313" key="2">
    <source>
        <dbReference type="EMBL" id="CAG7833930.1"/>
    </source>
</evidence>
<accession>A0A8J2M8M1</accession>
<keyword evidence="3" id="KW-1185">Reference proteome</keyword>
<dbReference type="Proteomes" id="UP000708208">
    <property type="component" value="Unassembled WGS sequence"/>
</dbReference>
<feature type="domain" description="CASTOR ACT" evidence="1">
    <location>
        <begin position="269"/>
        <end position="330"/>
    </location>
</feature>
<comment type="caution">
    <text evidence="2">The sequence shown here is derived from an EMBL/GenBank/DDBJ whole genome shotgun (WGS) entry which is preliminary data.</text>
</comment>
<dbReference type="InterPro" id="IPR027795">
    <property type="entry name" value="CASTOR_ACT_dom"/>
</dbReference>